<protein>
    <submittedName>
        <fullName evidence="1">Uncharacterized protein</fullName>
    </submittedName>
</protein>
<accession>A0ACC3D0D2</accession>
<gene>
    <name evidence="1" type="ORF">LTS18_009638</name>
</gene>
<comment type="caution">
    <text evidence="1">The sequence shown here is derived from an EMBL/GenBank/DDBJ whole genome shotgun (WGS) entry which is preliminary data.</text>
</comment>
<sequence>MASAVYRRPPVSNGIHGETFNSVPRMRSSSSSSTSTASVQRPNASPTKTPNSRSYKSSLSSTIHPGHTEQLRSQYPSDSTENHVEYILVASFDIDRGSVMEHQYPGPISGDEHMLAELMLPDQAHMRNQDWTIFFLHKDTSAEDEAREARRERRKRKRRKERGMEELDEGDGGTSAEEDADEEVDDEDYSDEENDNDEGPPLVYVLNLVNTKQDNTVKR</sequence>
<proteinExistence type="predicted"/>
<reference evidence="1" key="1">
    <citation type="submission" date="2024-09" db="EMBL/GenBank/DDBJ databases">
        <title>Black Yeasts Isolated from many extreme environments.</title>
        <authorList>
            <person name="Coleine C."/>
            <person name="Stajich J.E."/>
            <person name="Selbmann L."/>
        </authorList>
    </citation>
    <scope>NUCLEOTIDE SEQUENCE</scope>
    <source>
        <strain evidence="1">CCFEE 5737</strain>
    </source>
</reference>
<organism evidence="1 2">
    <name type="scientific">Coniosporium uncinatum</name>
    <dbReference type="NCBI Taxonomy" id="93489"/>
    <lineage>
        <taxon>Eukaryota</taxon>
        <taxon>Fungi</taxon>
        <taxon>Dikarya</taxon>
        <taxon>Ascomycota</taxon>
        <taxon>Pezizomycotina</taxon>
        <taxon>Dothideomycetes</taxon>
        <taxon>Dothideomycetes incertae sedis</taxon>
        <taxon>Coniosporium</taxon>
    </lineage>
</organism>
<dbReference type="Proteomes" id="UP001186974">
    <property type="component" value="Unassembled WGS sequence"/>
</dbReference>
<name>A0ACC3D0D2_9PEZI</name>
<keyword evidence="2" id="KW-1185">Reference proteome</keyword>
<evidence type="ECO:0000313" key="1">
    <source>
        <dbReference type="EMBL" id="KAK3059968.1"/>
    </source>
</evidence>
<evidence type="ECO:0000313" key="2">
    <source>
        <dbReference type="Proteomes" id="UP001186974"/>
    </source>
</evidence>
<dbReference type="EMBL" id="JAWDJW010008959">
    <property type="protein sequence ID" value="KAK3059968.1"/>
    <property type="molecule type" value="Genomic_DNA"/>
</dbReference>